<gene>
    <name evidence="2" type="ORF">MAMC_01231</name>
</gene>
<feature type="compositionally biased region" description="Basic and acidic residues" evidence="1">
    <location>
        <begin position="22"/>
        <end position="33"/>
    </location>
</feature>
<feature type="region of interest" description="Disordered" evidence="1">
    <location>
        <begin position="18"/>
        <end position="43"/>
    </location>
</feature>
<dbReference type="Proteomes" id="UP000381693">
    <property type="component" value="Unassembled WGS sequence"/>
</dbReference>
<dbReference type="AlphaFoldDB" id="A0A5E6MBG5"/>
<organism evidence="2 3">
    <name type="scientific">Methylacidimicrobium cyclopophantes</name>
    <dbReference type="NCBI Taxonomy" id="1041766"/>
    <lineage>
        <taxon>Bacteria</taxon>
        <taxon>Pseudomonadati</taxon>
        <taxon>Verrucomicrobiota</taxon>
        <taxon>Methylacidimicrobium</taxon>
    </lineage>
</organism>
<protein>
    <submittedName>
        <fullName evidence="2">Uncharacterized protein</fullName>
    </submittedName>
</protein>
<keyword evidence="3" id="KW-1185">Reference proteome</keyword>
<accession>A0A5E6MBG5</accession>
<proteinExistence type="predicted"/>
<evidence type="ECO:0000256" key="1">
    <source>
        <dbReference type="SAM" id="MobiDB-lite"/>
    </source>
</evidence>
<comment type="caution">
    <text evidence="2">The sequence shown here is derived from an EMBL/GenBank/DDBJ whole genome shotgun (WGS) entry which is preliminary data.</text>
</comment>
<sequence>MPPDPERLPDPKAELVRLASQAEDRDVREDMVPRPRSGRKMGPGYVGRMIDFVYKDWQPDRAARRSESLRRAIEGLRRLSAP</sequence>
<dbReference type="EMBL" id="CABFUZ020000125">
    <property type="protein sequence ID" value="VVM06755.1"/>
    <property type="molecule type" value="Genomic_DNA"/>
</dbReference>
<reference evidence="2" key="1">
    <citation type="submission" date="2019-09" db="EMBL/GenBank/DDBJ databases">
        <authorList>
            <person name="Cremers G."/>
        </authorList>
    </citation>
    <scope>NUCLEOTIDE SEQUENCE [LARGE SCALE GENOMIC DNA]</scope>
    <source>
        <strain evidence="2">3B</strain>
    </source>
</reference>
<evidence type="ECO:0000313" key="2">
    <source>
        <dbReference type="EMBL" id="VVM06755.1"/>
    </source>
</evidence>
<name>A0A5E6MBG5_9BACT</name>
<evidence type="ECO:0000313" key="3">
    <source>
        <dbReference type="Proteomes" id="UP000381693"/>
    </source>
</evidence>